<evidence type="ECO:0000313" key="1">
    <source>
        <dbReference type="EMBL" id="RGR32648.1"/>
    </source>
</evidence>
<dbReference type="AlphaFoldDB" id="A0A395UHZ0"/>
<comment type="caution">
    <text evidence="1">The sequence shown here is derived from an EMBL/GenBank/DDBJ whole genome shotgun (WGS) entry which is preliminary data.</text>
</comment>
<dbReference type="Proteomes" id="UP000266497">
    <property type="component" value="Unassembled WGS sequence"/>
</dbReference>
<accession>A0A395UHZ0</accession>
<dbReference type="EMBL" id="QRUD01000083">
    <property type="protein sequence ID" value="RGR32648.1"/>
    <property type="molecule type" value="Genomic_DNA"/>
</dbReference>
<dbReference type="RefSeq" id="WP_117893778.1">
    <property type="nucleotide sequence ID" value="NZ_CP143952.1"/>
</dbReference>
<gene>
    <name evidence="1" type="ORF">DWY53_20270</name>
</gene>
<name>A0A395UHZ0_PHOVU</name>
<dbReference type="PROSITE" id="PS51257">
    <property type="entry name" value="PROKAR_LIPOPROTEIN"/>
    <property type="match status" value="1"/>
</dbReference>
<evidence type="ECO:0008006" key="3">
    <source>
        <dbReference type="Google" id="ProtNLM"/>
    </source>
</evidence>
<evidence type="ECO:0000313" key="2">
    <source>
        <dbReference type="Proteomes" id="UP000266497"/>
    </source>
</evidence>
<reference evidence="1 2" key="1">
    <citation type="submission" date="2018-08" db="EMBL/GenBank/DDBJ databases">
        <title>A genome reference for cultivated species of the human gut microbiota.</title>
        <authorList>
            <person name="Zou Y."/>
            <person name="Xue W."/>
            <person name="Luo G."/>
        </authorList>
    </citation>
    <scope>NUCLEOTIDE SEQUENCE [LARGE SCALE GENOMIC DNA]</scope>
    <source>
        <strain evidence="1 2">AF25-30LB</strain>
    </source>
</reference>
<sequence length="237" mass="27321">MVKNIFCIIISLATLCSCQNSQKEKVTYVNYDNKETITQEGNSVNKGVVTQKDIEMKTIPIGFSINPFQEMTTDDVIEIVFLSDMKKILDATLKCDYQTITDKYYPDYFILLQKECPNLSIEELKDKFKNNLYRFIPQNNKRLLLEWSYAKHYDMCITSIKNKIDAGNGCLLFLYEYHTLLSSDNITIARDKPEYAIAVSLDNGVNWHSVTSTDMNEVKSLLGIRFSNNIIESLLKK</sequence>
<protein>
    <recommendedName>
        <fullName evidence="3">Lipoprotein</fullName>
    </recommendedName>
</protein>
<organism evidence="1 2">
    <name type="scientific">Phocaeicola vulgatus</name>
    <name type="common">Bacteroides vulgatus</name>
    <dbReference type="NCBI Taxonomy" id="821"/>
    <lineage>
        <taxon>Bacteria</taxon>
        <taxon>Pseudomonadati</taxon>
        <taxon>Bacteroidota</taxon>
        <taxon>Bacteroidia</taxon>
        <taxon>Bacteroidales</taxon>
        <taxon>Bacteroidaceae</taxon>
        <taxon>Phocaeicola</taxon>
    </lineage>
</organism>
<proteinExistence type="predicted"/>